<dbReference type="Gene3D" id="3.40.50.1820">
    <property type="entry name" value="alpha/beta hydrolase"/>
    <property type="match status" value="1"/>
</dbReference>
<dbReference type="InterPro" id="IPR029058">
    <property type="entry name" value="AB_hydrolase_fold"/>
</dbReference>
<organism evidence="3 4">
    <name type="scientific">Penicillium malachiteum</name>
    <dbReference type="NCBI Taxonomy" id="1324776"/>
    <lineage>
        <taxon>Eukaryota</taxon>
        <taxon>Fungi</taxon>
        <taxon>Dikarya</taxon>
        <taxon>Ascomycota</taxon>
        <taxon>Pezizomycotina</taxon>
        <taxon>Eurotiomycetes</taxon>
        <taxon>Eurotiomycetidae</taxon>
        <taxon>Eurotiales</taxon>
        <taxon>Aspergillaceae</taxon>
        <taxon>Penicillium</taxon>
    </lineage>
</organism>
<comment type="caution">
    <text evidence="3">The sequence shown here is derived from an EMBL/GenBank/DDBJ whole genome shotgun (WGS) entry which is preliminary data.</text>
</comment>
<dbReference type="EMBL" id="JAQJAN010000003">
    <property type="protein sequence ID" value="KAJ5733484.1"/>
    <property type="molecule type" value="Genomic_DNA"/>
</dbReference>
<dbReference type="GO" id="GO:0005737">
    <property type="term" value="C:cytoplasm"/>
    <property type="evidence" value="ECO:0007669"/>
    <property type="project" value="TreeGrafter"/>
</dbReference>
<dbReference type="SUPFAM" id="SSF53474">
    <property type="entry name" value="alpha/beta-Hydrolases"/>
    <property type="match status" value="1"/>
</dbReference>
<dbReference type="PANTHER" id="PTHR48070">
    <property type="entry name" value="ESTERASE OVCA2"/>
    <property type="match status" value="1"/>
</dbReference>
<name>A0AAD6HSL5_9EURO</name>
<dbReference type="Proteomes" id="UP001215712">
    <property type="component" value="Unassembled WGS sequence"/>
</dbReference>
<reference evidence="3" key="2">
    <citation type="submission" date="2023-01" db="EMBL/GenBank/DDBJ databases">
        <authorList>
            <person name="Petersen C."/>
        </authorList>
    </citation>
    <scope>NUCLEOTIDE SEQUENCE</scope>
    <source>
        <strain evidence="3">IBT 17514</strain>
    </source>
</reference>
<dbReference type="GO" id="GO:0017000">
    <property type="term" value="P:antibiotic biosynthetic process"/>
    <property type="evidence" value="ECO:0007669"/>
    <property type="project" value="UniProtKB-ARBA"/>
</dbReference>
<dbReference type="InterPro" id="IPR005645">
    <property type="entry name" value="FSH-like_dom"/>
</dbReference>
<evidence type="ECO:0000313" key="3">
    <source>
        <dbReference type="EMBL" id="KAJ5733484.1"/>
    </source>
</evidence>
<keyword evidence="1" id="KW-0378">Hydrolase</keyword>
<keyword evidence="4" id="KW-1185">Reference proteome</keyword>
<protein>
    <recommendedName>
        <fullName evidence="2">Serine hydrolase domain-containing protein</fullName>
    </recommendedName>
</protein>
<dbReference type="GO" id="GO:0019748">
    <property type="term" value="P:secondary metabolic process"/>
    <property type="evidence" value="ECO:0007669"/>
    <property type="project" value="TreeGrafter"/>
</dbReference>
<dbReference type="GO" id="GO:0072330">
    <property type="term" value="P:monocarboxylic acid biosynthetic process"/>
    <property type="evidence" value="ECO:0007669"/>
    <property type="project" value="UniProtKB-ARBA"/>
</dbReference>
<evidence type="ECO:0000259" key="2">
    <source>
        <dbReference type="Pfam" id="PF03959"/>
    </source>
</evidence>
<reference evidence="3" key="1">
    <citation type="journal article" date="2023" name="IMA Fungus">
        <title>Comparative genomic study of the Penicillium genus elucidates a diverse pangenome and 15 lateral gene transfer events.</title>
        <authorList>
            <person name="Petersen C."/>
            <person name="Sorensen T."/>
            <person name="Nielsen M.R."/>
            <person name="Sondergaard T.E."/>
            <person name="Sorensen J.L."/>
            <person name="Fitzpatrick D.A."/>
            <person name="Frisvad J.C."/>
            <person name="Nielsen K.L."/>
        </authorList>
    </citation>
    <scope>NUCLEOTIDE SEQUENCE</scope>
    <source>
        <strain evidence="3">IBT 17514</strain>
    </source>
</reference>
<feature type="domain" description="Serine hydrolase" evidence="2">
    <location>
        <begin position="5"/>
        <end position="121"/>
    </location>
</feature>
<evidence type="ECO:0000256" key="1">
    <source>
        <dbReference type="ARBA" id="ARBA00022801"/>
    </source>
</evidence>
<evidence type="ECO:0000313" key="4">
    <source>
        <dbReference type="Proteomes" id="UP001215712"/>
    </source>
</evidence>
<accession>A0AAD6HSL5</accession>
<proteinExistence type="predicted"/>
<dbReference type="InterPro" id="IPR050593">
    <property type="entry name" value="LovG"/>
</dbReference>
<sequence length="189" mass="21657">MSYRVFKILVLHGHGQSADIIKPKTRYIRQLLQSLSQEIEFQFEYLSAPHAAYPDTDAPNDQRVWGIGEPQTDRIQGLENSIAVILETLNCSEQPFCGIIGFSSGAAMAAIVTSLLEKRKPICGIPYQTYTILKFQRQFFIRLVFGMAQSLLLRPRFLLATVSIQDFFTLKAVIMYRKQKKLWHSKPRC</sequence>
<dbReference type="AlphaFoldDB" id="A0AAD6HSL5"/>
<dbReference type="GO" id="GO:0005634">
    <property type="term" value="C:nucleus"/>
    <property type="evidence" value="ECO:0007669"/>
    <property type="project" value="TreeGrafter"/>
</dbReference>
<dbReference type="Pfam" id="PF03959">
    <property type="entry name" value="FSH1"/>
    <property type="match status" value="1"/>
</dbReference>
<dbReference type="GO" id="GO:0016787">
    <property type="term" value="F:hydrolase activity"/>
    <property type="evidence" value="ECO:0007669"/>
    <property type="project" value="UniProtKB-KW"/>
</dbReference>
<gene>
    <name evidence="3" type="ORF">N7493_002270</name>
</gene>
<dbReference type="PANTHER" id="PTHR48070:SF6">
    <property type="entry name" value="ESTERASE OVCA2"/>
    <property type="match status" value="1"/>
</dbReference>